<dbReference type="InterPro" id="IPR002187">
    <property type="entry name" value="N-reg_PII"/>
</dbReference>
<dbReference type="GO" id="GO:0006808">
    <property type="term" value="P:regulation of nitrogen utilization"/>
    <property type="evidence" value="ECO:0007669"/>
    <property type="project" value="InterPro"/>
</dbReference>
<comment type="similarity">
    <text evidence="2">Belongs to the P(II) protein family.</text>
</comment>
<dbReference type="RefSeq" id="WP_076598771.1">
    <property type="nucleotide sequence ID" value="NZ_CP046976.1"/>
</dbReference>
<gene>
    <name evidence="3" type="ORF">SAMN05444817_103158</name>
</gene>
<dbReference type="OrthoDB" id="9802729at2"/>
<dbReference type="InterPro" id="IPR017918">
    <property type="entry name" value="N-reg_PII_CS"/>
</dbReference>
<dbReference type="GO" id="GO:0030234">
    <property type="term" value="F:enzyme regulator activity"/>
    <property type="evidence" value="ECO:0007669"/>
    <property type="project" value="InterPro"/>
</dbReference>
<dbReference type="STRING" id="1161099.SAMN05444817_103158"/>
<evidence type="ECO:0000256" key="1">
    <source>
        <dbReference type="PIRSR" id="PIRSR602187-50"/>
    </source>
</evidence>
<dbReference type="EMBL" id="FTOF01000003">
    <property type="protein sequence ID" value="SIS43310.1"/>
    <property type="molecule type" value="Genomic_DNA"/>
</dbReference>
<accession>A0A1N7J1W5</accession>
<dbReference type="Pfam" id="PF00543">
    <property type="entry name" value="P-II"/>
    <property type="match status" value="1"/>
</dbReference>
<evidence type="ECO:0000313" key="4">
    <source>
        <dbReference type="Proteomes" id="UP000186292"/>
    </source>
</evidence>
<proteinExistence type="inferred from homology"/>
<evidence type="ECO:0000313" key="3">
    <source>
        <dbReference type="EMBL" id="SIS43310.1"/>
    </source>
</evidence>
<dbReference type="AlphaFoldDB" id="A0A1N7J1W5"/>
<feature type="modified residue" description="O-UMP-tyrosine" evidence="1">
    <location>
        <position position="51"/>
    </location>
</feature>
<dbReference type="GO" id="GO:0005829">
    <property type="term" value="C:cytosol"/>
    <property type="evidence" value="ECO:0007669"/>
    <property type="project" value="TreeGrafter"/>
</dbReference>
<evidence type="ECO:0000256" key="2">
    <source>
        <dbReference type="RuleBase" id="RU003936"/>
    </source>
</evidence>
<reference evidence="4" key="1">
    <citation type="submission" date="2017-01" db="EMBL/GenBank/DDBJ databases">
        <authorList>
            <person name="Varghese N."/>
            <person name="Submissions S."/>
        </authorList>
    </citation>
    <scope>NUCLEOTIDE SEQUENCE [LARGE SCALE GENOMIC DNA]</scope>
    <source>
        <strain evidence="4">DSM 44531</strain>
    </source>
</reference>
<dbReference type="Proteomes" id="UP000186292">
    <property type="component" value="Unassembled WGS sequence"/>
</dbReference>
<dbReference type="PROSITE" id="PS00638">
    <property type="entry name" value="PII_GLNB_CTER"/>
    <property type="match status" value="1"/>
</dbReference>
<name>A0A1N7J1W5_9CORY</name>
<dbReference type="GO" id="GO:0005524">
    <property type="term" value="F:ATP binding"/>
    <property type="evidence" value="ECO:0007669"/>
    <property type="project" value="TreeGrafter"/>
</dbReference>
<dbReference type="PANTHER" id="PTHR30115">
    <property type="entry name" value="NITROGEN REGULATORY PROTEIN P-II"/>
    <property type="match status" value="1"/>
</dbReference>
<dbReference type="PROSITE" id="PS51343">
    <property type="entry name" value="PII_GLNB_DOM"/>
    <property type="match status" value="1"/>
</dbReference>
<dbReference type="PANTHER" id="PTHR30115:SF11">
    <property type="entry name" value="NITROGEN REGULATORY PROTEIN P-II HOMOLOG"/>
    <property type="match status" value="1"/>
</dbReference>
<organism evidence="3 4">
    <name type="scientific">Corynebacterium appendicis CIP 107643</name>
    <dbReference type="NCBI Taxonomy" id="1161099"/>
    <lineage>
        <taxon>Bacteria</taxon>
        <taxon>Bacillati</taxon>
        <taxon>Actinomycetota</taxon>
        <taxon>Actinomycetes</taxon>
        <taxon>Mycobacteriales</taxon>
        <taxon>Corynebacteriaceae</taxon>
        <taxon>Corynebacterium</taxon>
    </lineage>
</organism>
<dbReference type="PRINTS" id="PR00340">
    <property type="entry name" value="PIIGLNB"/>
</dbReference>
<dbReference type="SUPFAM" id="SSF54913">
    <property type="entry name" value="GlnB-like"/>
    <property type="match status" value="1"/>
</dbReference>
<protein>
    <submittedName>
        <fullName evidence="3">Nitrogen regulatory protein P-II family</fullName>
    </submittedName>
</protein>
<keyword evidence="1" id="KW-0597">Phosphoprotein</keyword>
<sequence>MKLITAVIKPFTLEDIVVALEATGVQGITVTEAQGRGRQRAGVEFYRGAQYSSPYVAKIKLEIVVTDEQVDAAVEAILGAACTGEVGDGKIWVAPVERVIRVRTGETDEAAIVD</sequence>
<keyword evidence="4" id="KW-1185">Reference proteome</keyword>
<dbReference type="InterPro" id="IPR011322">
    <property type="entry name" value="N-reg_PII-like_a/b"/>
</dbReference>
<dbReference type="InterPro" id="IPR015867">
    <property type="entry name" value="N-reg_PII/ATP_PRibTrfase_C"/>
</dbReference>
<dbReference type="Gene3D" id="3.30.70.120">
    <property type="match status" value="1"/>
</dbReference>
<dbReference type="SMART" id="SM00938">
    <property type="entry name" value="P-II"/>
    <property type="match status" value="1"/>
</dbReference>